<name>A0A7G9Z911_9EURY</name>
<dbReference type="EMBL" id="MT631666">
    <property type="protein sequence ID" value="QNO56745.1"/>
    <property type="molecule type" value="Genomic_DNA"/>
</dbReference>
<dbReference type="AlphaFoldDB" id="A0A7G9Z911"/>
<gene>
    <name evidence="1" type="ORF">HGIILDEE_00034</name>
</gene>
<sequence>MAATKRIPVSPEILEELSRLKEQGQTFNELIEKMIEGEKKLRLLKDMERIEETAEFVEI</sequence>
<proteinExistence type="predicted"/>
<protein>
    <submittedName>
        <fullName evidence="1">Uncharacterized protein</fullName>
    </submittedName>
</protein>
<accession>A0A7G9Z911</accession>
<organism evidence="1">
    <name type="scientific">Candidatus Methanophaga sp. ANME-1 ERB7</name>
    <dbReference type="NCBI Taxonomy" id="2759913"/>
    <lineage>
        <taxon>Archaea</taxon>
        <taxon>Methanobacteriati</taxon>
        <taxon>Methanobacteriota</taxon>
        <taxon>Stenosarchaea group</taxon>
        <taxon>Methanomicrobia</taxon>
        <taxon>Candidatus Methanophagales</taxon>
        <taxon>Candidatus Methanophagaceae</taxon>
        <taxon>Candidatus Methanophaga</taxon>
    </lineage>
</organism>
<evidence type="ECO:0000313" key="1">
    <source>
        <dbReference type="EMBL" id="QNO56745.1"/>
    </source>
</evidence>
<reference evidence="1" key="1">
    <citation type="submission" date="2020-06" db="EMBL/GenBank/DDBJ databases">
        <title>Unique genomic features of the anaerobic methanotrophic archaea.</title>
        <authorList>
            <person name="Chadwick G.L."/>
            <person name="Skennerton C.T."/>
            <person name="Laso-Perez R."/>
            <person name="Leu A.O."/>
            <person name="Speth D.R."/>
            <person name="Yu H."/>
            <person name="Morgan-Lang C."/>
            <person name="Hatzenpichler R."/>
            <person name="Goudeau D."/>
            <person name="Malmstrom R."/>
            <person name="Brazelton W.J."/>
            <person name="Woyke T."/>
            <person name="Hallam S.J."/>
            <person name="Tyson G.W."/>
            <person name="Wegener G."/>
            <person name="Boetius A."/>
            <person name="Orphan V."/>
        </authorList>
    </citation>
    <scope>NUCLEOTIDE SEQUENCE</scope>
</reference>